<dbReference type="AlphaFoldDB" id="A0AAD9ITA9"/>
<evidence type="ECO:0000313" key="2">
    <source>
        <dbReference type="Proteomes" id="UP001208570"/>
    </source>
</evidence>
<sequence length="117" mass="12885">MSLKPEDNYRSRFLRSIQTAKCGAVCGRVCAEKKKSTVYGVDLKLDVCGVVQKSKYQSETGMGPEAHCIHVVCRTLCISKGCRMISSETVYSEVAVISSCRNTHRLSCKNGTLKFAL</sequence>
<gene>
    <name evidence="1" type="ORF">LSH36_1335g00019</name>
</gene>
<accession>A0AAD9ITA9</accession>
<protein>
    <submittedName>
        <fullName evidence="1">Uncharacterized protein</fullName>
    </submittedName>
</protein>
<comment type="caution">
    <text evidence="1">The sequence shown here is derived from an EMBL/GenBank/DDBJ whole genome shotgun (WGS) entry which is preliminary data.</text>
</comment>
<dbReference type="Proteomes" id="UP001208570">
    <property type="component" value="Unassembled WGS sequence"/>
</dbReference>
<keyword evidence="2" id="KW-1185">Reference proteome</keyword>
<reference evidence="1" key="1">
    <citation type="journal article" date="2023" name="Mol. Biol. Evol.">
        <title>Third-Generation Sequencing Reveals the Adaptive Role of the Epigenome in Three Deep-Sea Polychaetes.</title>
        <authorList>
            <person name="Perez M."/>
            <person name="Aroh O."/>
            <person name="Sun Y."/>
            <person name="Lan Y."/>
            <person name="Juniper S.K."/>
            <person name="Young C.R."/>
            <person name="Angers B."/>
            <person name="Qian P.Y."/>
        </authorList>
    </citation>
    <scope>NUCLEOTIDE SEQUENCE</scope>
    <source>
        <strain evidence="1">P08H-3</strain>
    </source>
</reference>
<name>A0AAD9ITA9_9ANNE</name>
<proteinExistence type="predicted"/>
<evidence type="ECO:0000313" key="1">
    <source>
        <dbReference type="EMBL" id="KAK2140474.1"/>
    </source>
</evidence>
<organism evidence="1 2">
    <name type="scientific">Paralvinella palmiformis</name>
    <dbReference type="NCBI Taxonomy" id="53620"/>
    <lineage>
        <taxon>Eukaryota</taxon>
        <taxon>Metazoa</taxon>
        <taxon>Spiralia</taxon>
        <taxon>Lophotrochozoa</taxon>
        <taxon>Annelida</taxon>
        <taxon>Polychaeta</taxon>
        <taxon>Sedentaria</taxon>
        <taxon>Canalipalpata</taxon>
        <taxon>Terebellida</taxon>
        <taxon>Terebelliformia</taxon>
        <taxon>Alvinellidae</taxon>
        <taxon>Paralvinella</taxon>
    </lineage>
</organism>
<dbReference type="EMBL" id="JAODUP010001343">
    <property type="protein sequence ID" value="KAK2140474.1"/>
    <property type="molecule type" value="Genomic_DNA"/>
</dbReference>